<dbReference type="EMBL" id="CM037616">
    <property type="protein sequence ID" value="KAH7994024.1"/>
    <property type="molecule type" value="Genomic_DNA"/>
</dbReference>
<protein>
    <submittedName>
        <fullName evidence="1">Uncharacterized protein</fullName>
    </submittedName>
</protein>
<proteinExistence type="predicted"/>
<evidence type="ECO:0000313" key="2">
    <source>
        <dbReference type="Proteomes" id="UP000827872"/>
    </source>
</evidence>
<name>A0ACB8ENA1_9SAUR</name>
<gene>
    <name evidence="1" type="ORF">K3G42_032991</name>
</gene>
<comment type="caution">
    <text evidence="1">The sequence shown here is derived from an EMBL/GenBank/DDBJ whole genome shotgun (WGS) entry which is preliminary data.</text>
</comment>
<evidence type="ECO:0000313" key="1">
    <source>
        <dbReference type="EMBL" id="KAH7994024.1"/>
    </source>
</evidence>
<accession>A0ACB8ENA1</accession>
<dbReference type="Proteomes" id="UP000827872">
    <property type="component" value="Linkage Group LG03"/>
</dbReference>
<organism evidence="1 2">
    <name type="scientific">Sphaerodactylus townsendi</name>
    <dbReference type="NCBI Taxonomy" id="933632"/>
    <lineage>
        <taxon>Eukaryota</taxon>
        <taxon>Metazoa</taxon>
        <taxon>Chordata</taxon>
        <taxon>Craniata</taxon>
        <taxon>Vertebrata</taxon>
        <taxon>Euteleostomi</taxon>
        <taxon>Lepidosauria</taxon>
        <taxon>Squamata</taxon>
        <taxon>Bifurcata</taxon>
        <taxon>Gekkota</taxon>
        <taxon>Sphaerodactylidae</taxon>
        <taxon>Sphaerodactylus</taxon>
    </lineage>
</organism>
<sequence length="1158" mass="125568">MTYGFLLDSTFCSDLDKFAAEDIMDPIAKAKMVALKGIKKVMAQGSIGVAPGMSRQQVSLLAQRLSGASASSEMQNHVLPGSGGQERSNDPTQARPNPPTFAQGVINEADQRQYEEWLFHTQQLLQMQLKVLEEQIGVHRKSRKALCAKQRTAKKAGREFPEADAEKLKLVTEQQSKIQKQLDQVRKQQKEHTNLMTEYRNKQQQHQQQTSTVLALSPSQSPRLMAKLPGQLLSAHGLQQGPQGLAGQGGGLRLPQATTMAVQQGLSFMGQQPQQQPPQQQPPGGANAATFFSSNRLLQERQLQQQRLQLAQKLQQQNLLGQVAMQPQQQQQQSLMGQMAMQQQGLMGQVSVQQQQQQQQQQQSLMGQVAVQHQHQQQGLMGQVSMQQQPNAISQAGLMGQPPPPPPTPQPTQNLLPKQQGLLNSPPGVLVQQLSPQQQQQQQQQQQAMLGHPMLQHPGVMGHQASQRQMLLAPQQQHRALGSPQQLAQQAQGMMGHRLLLSQQQQQQQGLLGQQRALLSQQQQSSIAQHQALLGPGQAAQQGSLGPGQAPQPGLLGQATPPGALGQGPSLATEPIQHFAQHGSLNQTLHLSQGMQPGPSQPGLVVKEQQGGPEAAAMPPQEGADNMSQQGLRPHLVGPELGGQLQLGTQEQQGIAGLGAPLQDQPSSQLMLQQHGEHQKTPAEMGQAQQHLLLGSQGSLQLRMQQQQQSSLLQQPLRTHLPMEGSLQQDASQQQQQQQHRDATQAPHLPNQQVDPQSQVQNIMAQQQRIVGQNLEPPPKGLPGQLPPQQPQLHHHHHHLHLQSPAGPSKTPGLMVPQQPQQSIMVQQALPQGQSILSSPVMGQIRAQLQGVISKNPQLRNLTPQQQQQLQALLMQRHQQNLLQQQQSQALRQAGPYQGQGHVSTEPTQPAAQHPSLPGAVAQPPQRQSPLAVFQVRPEQSFPATMEQQRHPSPSDPKRPSPVILAKSPEQQLTPTEKKQPATPGSLLPPEPAPSTPEIVTGACNLRESECPTKDSVEQGTVNGQAAGSASPPIERAPAPTGSFQPVTIKQEPKEEAAQCALMSSAQLVKCEANGDLVSAAATVPATTNSLARSEAGHLLLQKLLRAKNVTLATQRSGDVNGHVDGKVAGVEGRLQAVPDVRAVSIHGKDRVWVWFCC</sequence>
<keyword evidence="2" id="KW-1185">Reference proteome</keyword>
<reference evidence="1" key="1">
    <citation type="submission" date="2021-08" db="EMBL/GenBank/DDBJ databases">
        <title>The first chromosome-level gecko genome reveals the dynamic sex chromosomes of Neotropical dwarf geckos (Sphaerodactylidae: Sphaerodactylus).</title>
        <authorList>
            <person name="Pinto B.J."/>
            <person name="Keating S.E."/>
            <person name="Gamble T."/>
        </authorList>
    </citation>
    <scope>NUCLEOTIDE SEQUENCE</scope>
    <source>
        <strain evidence="1">TG3544</strain>
    </source>
</reference>